<proteinExistence type="predicted"/>
<organism evidence="2 3">
    <name type="scientific">Isoptericola sediminis</name>
    <dbReference type="NCBI Taxonomy" id="2733572"/>
    <lineage>
        <taxon>Bacteria</taxon>
        <taxon>Bacillati</taxon>
        <taxon>Actinomycetota</taxon>
        <taxon>Actinomycetes</taxon>
        <taxon>Micrococcales</taxon>
        <taxon>Promicromonosporaceae</taxon>
        <taxon>Isoptericola</taxon>
    </lineage>
</organism>
<comment type="caution">
    <text evidence="2">The sequence shown here is derived from an EMBL/GenBank/DDBJ whole genome shotgun (WGS) entry which is preliminary data.</text>
</comment>
<gene>
    <name evidence="2" type="ORF">HLI28_10880</name>
</gene>
<evidence type="ECO:0000313" key="3">
    <source>
        <dbReference type="Proteomes" id="UP000557204"/>
    </source>
</evidence>
<reference evidence="2 3" key="1">
    <citation type="submission" date="2020-05" db="EMBL/GenBank/DDBJ databases">
        <title>Genome sequence of Isoptericola sp. JC619 isolated from Chilika lagoon, India.</title>
        <authorList>
            <person name="Kumar D."/>
            <person name="Appam K."/>
            <person name="Gandham S."/>
            <person name="Uppada J."/>
            <person name="Sasikala C."/>
            <person name="Venkata Ramana C."/>
        </authorList>
    </citation>
    <scope>NUCLEOTIDE SEQUENCE [LARGE SCALE GENOMIC DNA]</scope>
    <source>
        <strain evidence="2 3">JC619</strain>
    </source>
</reference>
<protein>
    <recommendedName>
        <fullName evidence="4">Secreted protein</fullName>
    </recommendedName>
</protein>
<sequence length="210" mass="21176">MSRMVSRLSRTLLAVLLVGATAQVAAAAEGESTPGVTVTAVNPASALRDGGLRIALTAHSGTDGDGVTSCRPQGATIDCWGSLVLQTPGSDGLRLADLEVHRVMVGGEGGGHGGGHDGHDGHLAFPDAVVDGAGQQAVVSGQAVLRDPGSTGLPRGSAVQVRIHLTDVSQVAGHDLVDVQVNELVHGPVKPVLYESGPQPVQQVGIHPQG</sequence>
<accession>A0A849JXJ8</accession>
<dbReference type="RefSeq" id="WP_171247544.1">
    <property type="nucleotide sequence ID" value="NZ_JABFAJ010000019.1"/>
</dbReference>
<keyword evidence="1" id="KW-0732">Signal</keyword>
<dbReference type="EMBL" id="JABFAJ010000019">
    <property type="protein sequence ID" value="NNU28042.1"/>
    <property type="molecule type" value="Genomic_DNA"/>
</dbReference>
<evidence type="ECO:0008006" key="4">
    <source>
        <dbReference type="Google" id="ProtNLM"/>
    </source>
</evidence>
<dbReference type="AlphaFoldDB" id="A0A849JXJ8"/>
<keyword evidence="3" id="KW-1185">Reference proteome</keyword>
<evidence type="ECO:0000313" key="2">
    <source>
        <dbReference type="EMBL" id="NNU28042.1"/>
    </source>
</evidence>
<name>A0A849JXJ8_9MICO</name>
<feature type="chain" id="PRO_5032950106" description="Secreted protein" evidence="1">
    <location>
        <begin position="28"/>
        <end position="210"/>
    </location>
</feature>
<evidence type="ECO:0000256" key="1">
    <source>
        <dbReference type="SAM" id="SignalP"/>
    </source>
</evidence>
<feature type="signal peptide" evidence="1">
    <location>
        <begin position="1"/>
        <end position="27"/>
    </location>
</feature>
<dbReference type="Proteomes" id="UP000557204">
    <property type="component" value="Unassembled WGS sequence"/>
</dbReference>